<dbReference type="InterPro" id="IPR006350">
    <property type="entry name" value="Intron_endoG1"/>
</dbReference>
<reference evidence="2" key="4">
    <citation type="journal article" date="2006" name="BMC Biol.">
        <title>The complete chloroplast DNA sequence of the green alga Oltmannsiellopsis viridis reveals a distinctive quadripartite architecture in the chloroplast genome of early diverging ulvophytes.</title>
        <authorList>
            <person name="Pombert J.F."/>
            <person name="Lemieux C."/>
            <person name="Turmel M."/>
        </authorList>
    </citation>
    <scope>NUCLEOTIDE SEQUENCE</scope>
    <source>
        <strain evidence="2">UTEX 1912</strain>
    </source>
</reference>
<evidence type="ECO:0000313" key="2">
    <source>
        <dbReference type="EMBL" id="AAV80658.1"/>
    </source>
</evidence>
<dbReference type="CDD" id="cd10437">
    <property type="entry name" value="GIY-YIG_HE_I-TevI_like"/>
    <property type="match status" value="1"/>
</dbReference>
<keyword evidence="2" id="KW-0934">Plastid</keyword>
<evidence type="ECO:0000259" key="1">
    <source>
        <dbReference type="PROSITE" id="PS50164"/>
    </source>
</evidence>
<dbReference type="NCBIfam" id="TIGR01453">
    <property type="entry name" value="grpIintron_endo"/>
    <property type="match status" value="1"/>
</dbReference>
<dbReference type="GO" id="GO:0004519">
    <property type="term" value="F:endonuclease activity"/>
    <property type="evidence" value="ECO:0007669"/>
    <property type="project" value="UniProtKB-KW"/>
</dbReference>
<dbReference type="SUPFAM" id="SSF82771">
    <property type="entry name" value="GIY-YIG endonuclease"/>
    <property type="match status" value="1"/>
</dbReference>
<organism evidence="2">
    <name type="scientific">Tupiella akineta</name>
    <name type="common">Green alga</name>
    <name type="synonym">Pseudendoclonium akinetum</name>
    <dbReference type="NCBI Taxonomy" id="160070"/>
    <lineage>
        <taxon>Eukaryota</taxon>
        <taxon>Viridiplantae</taxon>
        <taxon>Chlorophyta</taxon>
        <taxon>core chlorophytes</taxon>
        <taxon>Ulvophyceae</taxon>
        <taxon>OUU clade</taxon>
        <taxon>Ulotrichales</taxon>
        <taxon>Tupiellaceae</taxon>
        <taxon>Tupiella</taxon>
    </lineage>
</organism>
<accession>Q3ZJ31</accession>
<reference evidence="2" key="2">
    <citation type="submission" date="2004-11" db="EMBL/GenBank/DDBJ databases">
        <authorList>
            <person name="Pombert J.-F."/>
            <person name="Otis C."/>
            <person name="Lemieux C."/>
            <person name="Turmel M."/>
        </authorList>
    </citation>
    <scope>NUCLEOTIDE SEQUENCE</scope>
    <source>
        <strain evidence="2">UTEX 1912</strain>
    </source>
</reference>
<dbReference type="SMART" id="SM00465">
    <property type="entry name" value="GIYc"/>
    <property type="match status" value="1"/>
</dbReference>
<dbReference type="Gene3D" id="3.40.1440.10">
    <property type="entry name" value="GIY-YIG endonuclease"/>
    <property type="match status" value="1"/>
</dbReference>
<dbReference type="Pfam" id="PF01541">
    <property type="entry name" value="GIY-YIG"/>
    <property type="match status" value="1"/>
</dbReference>
<dbReference type="RefSeq" id="YP_636236.1">
    <property type="nucleotide sequence ID" value="NC_008114.1"/>
</dbReference>
<dbReference type="InterPro" id="IPR000305">
    <property type="entry name" value="GIY-YIG_endonuc"/>
</dbReference>
<proteinExistence type="predicted"/>
<feature type="domain" description="GIY-YIG" evidence="1">
    <location>
        <begin position="12"/>
        <end position="101"/>
    </location>
</feature>
<keyword evidence="2" id="KW-0150">Chloroplast</keyword>
<keyword evidence="2" id="KW-0255">Endonuclease</keyword>
<keyword evidence="2" id="KW-0540">Nuclease</keyword>
<reference evidence="2" key="1">
    <citation type="journal article" date="2001" name="Nucleic Acids Res.">
        <title>Rapid evolution of the DNA-binding site in LAGLIDADG homing endonucleases.</title>
        <authorList>
            <person name="Lucas P."/>
            <person name="Otis C."/>
            <person name="Mercier J.P."/>
            <person name="Turmel M."/>
            <person name="Lemieux C."/>
        </authorList>
    </citation>
    <scope>NUCLEOTIDE SEQUENCE</scope>
    <source>
        <strain evidence="2">UTEX 1912</strain>
    </source>
</reference>
<protein>
    <submittedName>
        <fullName evidence="2">Putative site-specific DNA endonuclease</fullName>
    </submittedName>
</protein>
<dbReference type="EMBL" id="AY835431">
    <property type="protein sequence ID" value="AAV80658.1"/>
    <property type="molecule type" value="Genomic_DNA"/>
</dbReference>
<sequence>MFLKTHNLFDFAKGGVYCIKCLQNNKVYIGSSASFLERSARHWTLLKAQTHECLELQQDFKKYGNAFFEFTILVFENHLQKRLQLEKQLIAQQPPNKLYNVLPSSRFEKKRPVLGQQILMDKKSYSTIREAERATKISKATIMRRLNNSEDLICSRLSKKPVSLGKYNFIVNEVRYSSTQEVVANNLARSDNQVRERCRSKSLKWKHWQMVQKHRSNDYPDRE</sequence>
<reference evidence="2" key="3">
    <citation type="journal article" date="2005" name="Mol. Biol. Evol.">
        <title>The chloroplast genome sequence of the green alga Pseudendoclonium akinetum (Ulvophyceae) reveals unusual structural features and new insights into the branching order of chlorophyte lineages.</title>
        <authorList>
            <person name="Pombert J.F."/>
            <person name="Otis C."/>
            <person name="Lemieux C."/>
            <person name="Turmel M."/>
        </authorList>
    </citation>
    <scope>NUCLEOTIDE SEQUENCE</scope>
    <source>
        <strain evidence="2">UTEX 1912</strain>
    </source>
</reference>
<dbReference type="GeneID" id="4108838"/>
<keyword evidence="2" id="KW-0378">Hydrolase</keyword>
<geneLocation type="chloroplast" evidence="2"/>
<dbReference type="AlphaFoldDB" id="Q3ZJ31"/>
<gene>
    <name evidence="2" type="primary">orf223</name>
</gene>
<dbReference type="PROSITE" id="PS50164">
    <property type="entry name" value="GIY_YIG"/>
    <property type="match status" value="1"/>
</dbReference>
<name>Q3ZJ31_TUPAK</name>
<dbReference type="InterPro" id="IPR035901">
    <property type="entry name" value="GIY-YIG_endonuc_sf"/>
</dbReference>